<name>A0ABY6LXR3_9ARAC</name>
<evidence type="ECO:0000313" key="1">
    <source>
        <dbReference type="EMBL" id="UYV84887.1"/>
    </source>
</evidence>
<keyword evidence="2" id="KW-1185">Reference proteome</keyword>
<proteinExistence type="predicted"/>
<organism evidence="1 2">
    <name type="scientific">Cordylochernes scorpioides</name>
    <dbReference type="NCBI Taxonomy" id="51811"/>
    <lineage>
        <taxon>Eukaryota</taxon>
        <taxon>Metazoa</taxon>
        <taxon>Ecdysozoa</taxon>
        <taxon>Arthropoda</taxon>
        <taxon>Chelicerata</taxon>
        <taxon>Arachnida</taxon>
        <taxon>Pseudoscorpiones</taxon>
        <taxon>Cheliferoidea</taxon>
        <taxon>Chernetidae</taxon>
        <taxon>Cordylochernes</taxon>
    </lineage>
</organism>
<evidence type="ECO:0000313" key="2">
    <source>
        <dbReference type="Proteomes" id="UP001235939"/>
    </source>
</evidence>
<accession>A0ABY6LXR3</accession>
<protein>
    <submittedName>
        <fullName evidence="1">Uncharacterized protein</fullName>
    </submittedName>
</protein>
<reference evidence="1 2" key="1">
    <citation type="submission" date="2022-03" db="EMBL/GenBank/DDBJ databases">
        <title>A chromosomal length assembly of Cordylochernes scorpioides.</title>
        <authorList>
            <person name="Zeh D."/>
            <person name="Zeh J."/>
        </authorList>
    </citation>
    <scope>NUCLEOTIDE SEQUENCE [LARGE SCALE GENOMIC DNA]</scope>
    <source>
        <strain evidence="1">IN4F17</strain>
        <tissue evidence="1">Whole Body</tissue>
    </source>
</reference>
<sequence length="293" mass="33860">MMRAKARYYGLQPMRPICYPHDFNESKWNNKWGWFKEKCLYEEFADNISSMDCHLGYNSFSYPWRYIPDRNSINVVINVKPGRRNGVMYFQTNPGSVWSTMMAAAVFGAILEKAHCQPAFDIVILAHHQARCKEKSLRVPGQGCTQGEASESTYSLQSSLKSSAPCEVSHYPEPMRPICYPHDFNESKWNNKWGWFKEKCLYEEFADNISSMDCHLGYNSFSYPWRYIPDRNSINVVINVKPGRRNGVMYFQTNPGSVWSTMMAAAVFGAILEKAHCQPAFDIVLLAHHQARW</sequence>
<dbReference type="EMBL" id="CP092886">
    <property type="protein sequence ID" value="UYV84887.1"/>
    <property type="molecule type" value="Genomic_DNA"/>
</dbReference>
<dbReference type="Proteomes" id="UP001235939">
    <property type="component" value="Chromosome X"/>
</dbReference>
<gene>
    <name evidence="1" type="ORF">LAZ67_X003873</name>
</gene>